<dbReference type="Proteomes" id="UP000712600">
    <property type="component" value="Unassembled WGS sequence"/>
</dbReference>
<keyword evidence="4 15" id="KW-0723">Serine/threonine-protein kinase</keyword>
<dbReference type="PROSITE" id="PS00107">
    <property type="entry name" value="PROTEIN_KINASE_ATP"/>
    <property type="match status" value="1"/>
</dbReference>
<dbReference type="PANTHER" id="PTHR24055">
    <property type="entry name" value="MITOGEN-ACTIVATED PROTEIN KINASE"/>
    <property type="match status" value="1"/>
</dbReference>
<evidence type="ECO:0000256" key="14">
    <source>
        <dbReference type="PROSITE-ProRule" id="PRU10141"/>
    </source>
</evidence>
<evidence type="ECO:0000256" key="4">
    <source>
        <dbReference type="ARBA" id="ARBA00022527"/>
    </source>
</evidence>
<dbReference type="InterPro" id="IPR050117">
    <property type="entry name" value="MAPK"/>
</dbReference>
<evidence type="ECO:0000256" key="13">
    <source>
        <dbReference type="ARBA" id="ARBA00048367"/>
    </source>
</evidence>
<gene>
    <name evidence="17" type="ORF">F2Q69_00023750</name>
</gene>
<dbReference type="PROSITE" id="PS00108">
    <property type="entry name" value="PROTEIN_KINASE_ST"/>
    <property type="match status" value="1"/>
</dbReference>
<dbReference type="Gene3D" id="1.10.510.10">
    <property type="entry name" value="Transferase(Phosphotransferase) domain 1"/>
    <property type="match status" value="1"/>
</dbReference>
<evidence type="ECO:0000256" key="1">
    <source>
        <dbReference type="ARBA" id="ARBA00006485"/>
    </source>
</evidence>
<evidence type="ECO:0000256" key="2">
    <source>
        <dbReference type="ARBA" id="ARBA00008832"/>
    </source>
</evidence>
<comment type="catalytic activity">
    <reaction evidence="12">
        <text>L-seryl-[protein] + ATP = O-phospho-L-seryl-[protein] + ADP + H(+)</text>
        <dbReference type="Rhea" id="RHEA:17989"/>
        <dbReference type="Rhea" id="RHEA-COMP:9863"/>
        <dbReference type="Rhea" id="RHEA-COMP:11604"/>
        <dbReference type="ChEBI" id="CHEBI:15378"/>
        <dbReference type="ChEBI" id="CHEBI:29999"/>
        <dbReference type="ChEBI" id="CHEBI:30616"/>
        <dbReference type="ChEBI" id="CHEBI:83421"/>
        <dbReference type="ChEBI" id="CHEBI:456216"/>
        <dbReference type="EC" id="2.7.11.24"/>
    </reaction>
</comment>
<evidence type="ECO:0000256" key="6">
    <source>
        <dbReference type="ARBA" id="ARBA00022679"/>
    </source>
</evidence>
<feature type="binding site" evidence="14">
    <location>
        <position position="34"/>
    </location>
    <ligand>
        <name>ATP</name>
        <dbReference type="ChEBI" id="CHEBI:30616"/>
    </ligand>
</feature>
<dbReference type="InterPro" id="IPR011009">
    <property type="entry name" value="Kinase-like_dom_sf"/>
</dbReference>
<dbReference type="AlphaFoldDB" id="A0A8S9QLJ2"/>
<dbReference type="Pfam" id="PF00069">
    <property type="entry name" value="Pkinase"/>
    <property type="match status" value="1"/>
</dbReference>
<comment type="similarity">
    <text evidence="1">Belongs to the protein kinase superfamily. CMGC Ser/Thr protein kinase family. CDC2/CDKX subfamily.</text>
</comment>
<evidence type="ECO:0000256" key="7">
    <source>
        <dbReference type="ARBA" id="ARBA00022741"/>
    </source>
</evidence>
<evidence type="ECO:0000313" key="18">
    <source>
        <dbReference type="Proteomes" id="UP000712600"/>
    </source>
</evidence>
<dbReference type="CDD" id="cd07830">
    <property type="entry name" value="STKc_MAK_like"/>
    <property type="match status" value="1"/>
</dbReference>
<accession>A0A8S9QLJ2</accession>
<dbReference type="EC" id="2.7.11.22" evidence="3"/>
<keyword evidence="7 14" id="KW-0547">Nucleotide-binding</keyword>
<reference evidence="17" key="1">
    <citation type="submission" date="2019-12" db="EMBL/GenBank/DDBJ databases">
        <title>Genome sequencing and annotation of Brassica cretica.</title>
        <authorList>
            <person name="Studholme D.J."/>
            <person name="Sarris P."/>
        </authorList>
    </citation>
    <scope>NUCLEOTIDE SEQUENCE</scope>
    <source>
        <strain evidence="17">PFS-109/04</strain>
        <tissue evidence="17">Leaf</tissue>
    </source>
</reference>
<evidence type="ECO:0000256" key="12">
    <source>
        <dbReference type="ARBA" id="ARBA00048312"/>
    </source>
</evidence>
<dbReference type="PROSITE" id="PS50011">
    <property type="entry name" value="PROTEIN_KINASE_DOM"/>
    <property type="match status" value="1"/>
</dbReference>
<proteinExistence type="inferred from homology"/>
<dbReference type="InterPro" id="IPR000719">
    <property type="entry name" value="Prot_kinase_dom"/>
</dbReference>
<feature type="domain" description="Protein kinase" evidence="16">
    <location>
        <begin position="4"/>
        <end position="283"/>
    </location>
</feature>
<comment type="catalytic activity">
    <reaction evidence="13">
        <text>L-seryl-[protein] + ATP = O-phospho-L-seryl-[protein] + ADP + H(+)</text>
        <dbReference type="Rhea" id="RHEA:17989"/>
        <dbReference type="Rhea" id="RHEA-COMP:9863"/>
        <dbReference type="Rhea" id="RHEA-COMP:11604"/>
        <dbReference type="ChEBI" id="CHEBI:15378"/>
        <dbReference type="ChEBI" id="CHEBI:29999"/>
        <dbReference type="ChEBI" id="CHEBI:30616"/>
        <dbReference type="ChEBI" id="CHEBI:83421"/>
        <dbReference type="ChEBI" id="CHEBI:456216"/>
        <dbReference type="EC" id="2.7.11.22"/>
    </reaction>
</comment>
<dbReference type="GO" id="GO:0004693">
    <property type="term" value="F:cyclin-dependent protein serine/threonine kinase activity"/>
    <property type="evidence" value="ECO:0007669"/>
    <property type="project" value="UniProtKB-EC"/>
</dbReference>
<evidence type="ECO:0000256" key="5">
    <source>
        <dbReference type="ARBA" id="ARBA00022553"/>
    </source>
</evidence>
<dbReference type="FunFam" id="1.10.510.10:FF:000104">
    <property type="entry name" value="serine/threonine-protein kinase MAK isoform X1"/>
    <property type="match status" value="1"/>
</dbReference>
<keyword evidence="6" id="KW-0808">Transferase</keyword>
<evidence type="ECO:0000259" key="16">
    <source>
        <dbReference type="PROSITE" id="PS50011"/>
    </source>
</evidence>
<dbReference type="GO" id="GO:0004707">
    <property type="term" value="F:MAP kinase activity"/>
    <property type="evidence" value="ECO:0007669"/>
    <property type="project" value="UniProtKB-EC"/>
</dbReference>
<protein>
    <recommendedName>
        <fullName evidence="3">cyclin-dependent kinase</fullName>
        <ecNumber evidence="3">2.7.11.22</ecNumber>
    </recommendedName>
</protein>
<dbReference type="GO" id="GO:0005524">
    <property type="term" value="F:ATP binding"/>
    <property type="evidence" value="ECO:0007669"/>
    <property type="project" value="UniProtKB-UniRule"/>
</dbReference>
<comment type="similarity">
    <text evidence="2">Belongs to the protein kinase superfamily. CMGC Ser/Thr protein kinase family. MAP kinase subfamily.</text>
</comment>
<comment type="caution">
    <text evidence="17">The sequence shown here is derived from an EMBL/GenBank/DDBJ whole genome shotgun (WGS) entry which is preliminary data.</text>
</comment>
<dbReference type="SMART" id="SM00220">
    <property type="entry name" value="S_TKc"/>
    <property type="match status" value="1"/>
</dbReference>
<dbReference type="InterPro" id="IPR008271">
    <property type="entry name" value="Ser/Thr_kinase_AS"/>
</dbReference>
<sequence length="460" mass="53040">MERYNLVKEVGDGTFGNVWRAVNKQTGEFVAIKKMKKKYYSWEECVNLREVKSLSRMNHPNIVKLKEVIRENDNLYFVFEYMECNLYQLMKDRPKLFAESDIRNWCFQVFQGLSYMHQHGYFHCDLKPVNLLVSKNVTKIADLGLAREIDSSPPYTEYVSTRWYRAPEVPLQSYVYTSKVDMWAMGAILAELLSLCPLFPGAIEADEIYKVCNVIGSPTQETWLEGLNLASVINYQFPQLPGVHLSSLMPYASAEAINLVERLCSWDPNNRPTAAKALQHPLFQSCYYVPPSLRTKTSVGQRGSLEHQQQPSGIWRQHGTTKPWEVIMSEMLSIYHRLEGRVLGTSMNMNKKWVFPRGPSDTADKLANAVVGGGRWSQSQRQQQPAMKAGWVGESGDMFLRPTQPPNPYSRRIALWAFDHHRLKTKLCLISFFKTIFLVRRTFSLCTDFNVSVMTFDYFV</sequence>
<evidence type="ECO:0000256" key="10">
    <source>
        <dbReference type="ARBA" id="ARBA00047592"/>
    </source>
</evidence>
<evidence type="ECO:0000256" key="8">
    <source>
        <dbReference type="ARBA" id="ARBA00022777"/>
    </source>
</evidence>
<keyword evidence="9 14" id="KW-0067">ATP-binding</keyword>
<dbReference type="EMBL" id="QGKX02001290">
    <property type="protein sequence ID" value="KAF3542120.1"/>
    <property type="molecule type" value="Genomic_DNA"/>
</dbReference>
<evidence type="ECO:0000256" key="11">
    <source>
        <dbReference type="ARBA" id="ARBA00047811"/>
    </source>
</evidence>
<comment type="catalytic activity">
    <reaction evidence="11">
        <text>L-threonyl-[protein] + ATP = O-phospho-L-threonyl-[protein] + ADP + H(+)</text>
        <dbReference type="Rhea" id="RHEA:46608"/>
        <dbReference type="Rhea" id="RHEA-COMP:11060"/>
        <dbReference type="Rhea" id="RHEA-COMP:11605"/>
        <dbReference type="ChEBI" id="CHEBI:15378"/>
        <dbReference type="ChEBI" id="CHEBI:30013"/>
        <dbReference type="ChEBI" id="CHEBI:30616"/>
        <dbReference type="ChEBI" id="CHEBI:61977"/>
        <dbReference type="ChEBI" id="CHEBI:456216"/>
        <dbReference type="EC" id="2.7.11.22"/>
    </reaction>
</comment>
<organism evidence="17 18">
    <name type="scientific">Brassica cretica</name>
    <name type="common">Mustard</name>
    <dbReference type="NCBI Taxonomy" id="69181"/>
    <lineage>
        <taxon>Eukaryota</taxon>
        <taxon>Viridiplantae</taxon>
        <taxon>Streptophyta</taxon>
        <taxon>Embryophyta</taxon>
        <taxon>Tracheophyta</taxon>
        <taxon>Spermatophyta</taxon>
        <taxon>Magnoliopsida</taxon>
        <taxon>eudicotyledons</taxon>
        <taxon>Gunneridae</taxon>
        <taxon>Pentapetalae</taxon>
        <taxon>rosids</taxon>
        <taxon>malvids</taxon>
        <taxon>Brassicales</taxon>
        <taxon>Brassicaceae</taxon>
        <taxon>Brassiceae</taxon>
        <taxon>Brassica</taxon>
    </lineage>
</organism>
<evidence type="ECO:0000256" key="3">
    <source>
        <dbReference type="ARBA" id="ARBA00012425"/>
    </source>
</evidence>
<evidence type="ECO:0000256" key="15">
    <source>
        <dbReference type="RuleBase" id="RU000304"/>
    </source>
</evidence>
<evidence type="ECO:0000256" key="9">
    <source>
        <dbReference type="ARBA" id="ARBA00022840"/>
    </source>
</evidence>
<keyword evidence="5" id="KW-0597">Phosphoprotein</keyword>
<dbReference type="InterPro" id="IPR017441">
    <property type="entry name" value="Protein_kinase_ATP_BS"/>
</dbReference>
<name>A0A8S9QLJ2_BRACR</name>
<dbReference type="FunFam" id="3.30.200.20:FF:000335">
    <property type="entry name" value="Serine/threonine-protein kinase MHK"/>
    <property type="match status" value="1"/>
</dbReference>
<keyword evidence="8" id="KW-0418">Kinase</keyword>
<comment type="catalytic activity">
    <reaction evidence="10">
        <text>L-threonyl-[protein] + ATP = O-phospho-L-threonyl-[protein] + ADP + H(+)</text>
        <dbReference type="Rhea" id="RHEA:46608"/>
        <dbReference type="Rhea" id="RHEA-COMP:11060"/>
        <dbReference type="Rhea" id="RHEA-COMP:11605"/>
        <dbReference type="ChEBI" id="CHEBI:15378"/>
        <dbReference type="ChEBI" id="CHEBI:30013"/>
        <dbReference type="ChEBI" id="CHEBI:30616"/>
        <dbReference type="ChEBI" id="CHEBI:61977"/>
        <dbReference type="ChEBI" id="CHEBI:456216"/>
        <dbReference type="EC" id="2.7.11.24"/>
    </reaction>
</comment>
<dbReference type="Gene3D" id="3.30.200.20">
    <property type="entry name" value="Phosphorylase Kinase, domain 1"/>
    <property type="match status" value="1"/>
</dbReference>
<evidence type="ECO:0000313" key="17">
    <source>
        <dbReference type="EMBL" id="KAF3542120.1"/>
    </source>
</evidence>
<dbReference type="SUPFAM" id="SSF56112">
    <property type="entry name" value="Protein kinase-like (PK-like)"/>
    <property type="match status" value="1"/>
</dbReference>